<dbReference type="Proteomes" id="UP000095362">
    <property type="component" value="Unassembled WGS sequence"/>
</dbReference>
<evidence type="ECO:0000313" key="3">
    <source>
        <dbReference type="Proteomes" id="UP000095362"/>
    </source>
</evidence>
<keyword evidence="2" id="KW-0808">Transferase</keyword>
<dbReference type="InterPro" id="IPR006528">
    <property type="entry name" value="Phage_head_morphogenesis_dom"/>
</dbReference>
<dbReference type="NCBIfam" id="TIGR01641">
    <property type="entry name" value="phageSPP1_gp7"/>
    <property type="match status" value="1"/>
</dbReference>
<dbReference type="RefSeq" id="WP_055260661.1">
    <property type="nucleotide sequence ID" value="NZ_CYZK01000003.1"/>
</dbReference>
<dbReference type="EMBL" id="CYZK01000003">
    <property type="protein sequence ID" value="CUN73764.1"/>
    <property type="molecule type" value="Genomic_DNA"/>
</dbReference>
<name>A0A173ZC01_9FIRM</name>
<reference evidence="2 3" key="1">
    <citation type="submission" date="2015-09" db="EMBL/GenBank/DDBJ databases">
        <authorList>
            <consortium name="Pathogen Informatics"/>
        </authorList>
    </citation>
    <scope>NUCLEOTIDE SEQUENCE [LARGE SCALE GENOMIC DNA]</scope>
    <source>
        <strain evidence="2 3">2789STDY5834866</strain>
    </source>
</reference>
<gene>
    <name evidence="2" type="ORF">ERS852481_00735</name>
</gene>
<feature type="domain" description="Phage head morphogenesis" evidence="1">
    <location>
        <begin position="188"/>
        <end position="291"/>
    </location>
</feature>
<evidence type="ECO:0000259" key="1">
    <source>
        <dbReference type="Pfam" id="PF04233"/>
    </source>
</evidence>
<dbReference type="Pfam" id="PF04233">
    <property type="entry name" value="Phage_Mu_F"/>
    <property type="match status" value="1"/>
</dbReference>
<dbReference type="GO" id="GO:0016740">
    <property type="term" value="F:transferase activity"/>
    <property type="evidence" value="ECO:0007669"/>
    <property type="project" value="UniProtKB-KW"/>
</dbReference>
<evidence type="ECO:0000313" key="2">
    <source>
        <dbReference type="EMBL" id="CUN73764.1"/>
    </source>
</evidence>
<dbReference type="AlphaFoldDB" id="A0A173ZC01"/>
<proteinExistence type="predicted"/>
<accession>A0A173ZC01</accession>
<sequence>MASQEYWKNRETEAKKHNIQEEAEYNRQIKEIYANMMDEINKEINGFYSRYAAKEGITMAEAKKRVNKLDIAAYERKAKKYVATKDLSDQANEEMRIYNLTMKVNRLELLKANIGLEMVSGFDEMQKYFDKKLTDRTLKEFQRQAGILGKSVLKNEKYAHAIVNASFKNATYSDRIWMYQGMLKAELEGLLASGLIRGQNPKKLAKHLEKRFGVSAYNAQRLMTTELARVQTEAQKQSFVRNGFDEYEYIACSNSDACAVCRALDGKHFKVDDMMPGENAPPMHPGCHCSVAAYMDDEAYEEWINSYKEHGLNFEDWKQLHEEETYESEIGQRLVNRITGVSKQKKNFKESLKTVSNEDVKTLLKQSLSRTEIARSSGRKSYYSAKEKKVYLSKDARSDTIAHELFHEIDDTYALVESGMLKNSVQKDYRRLQNQAKGYGKSIEEMLYLEYPEAFEVSKYGIKFKEEYRGISDILNGMSNGDILMGYSHKTDYWKKSGRLEKESWAQYGRMFYMDGKALEMAKKIFPEMSQEIEQRIRRLMK</sequence>
<organism evidence="2 3">
    <name type="scientific">Coprococcus comes</name>
    <dbReference type="NCBI Taxonomy" id="410072"/>
    <lineage>
        <taxon>Bacteria</taxon>
        <taxon>Bacillati</taxon>
        <taxon>Bacillota</taxon>
        <taxon>Clostridia</taxon>
        <taxon>Lachnospirales</taxon>
        <taxon>Lachnospiraceae</taxon>
        <taxon>Coprococcus</taxon>
    </lineage>
</organism>
<protein>
    <submittedName>
        <fullName evidence="2">NAD+--asparagine ADP-ribosyltransferase</fullName>
    </submittedName>
</protein>